<evidence type="ECO:0000313" key="3">
    <source>
        <dbReference type="Proteomes" id="UP001063166"/>
    </source>
</evidence>
<feature type="region of interest" description="Disordered" evidence="1">
    <location>
        <begin position="90"/>
        <end position="138"/>
    </location>
</feature>
<accession>A0A9P3UMJ2</accession>
<dbReference type="EMBL" id="BRPK01000008">
    <property type="protein sequence ID" value="GLB40494.1"/>
    <property type="molecule type" value="Genomic_DNA"/>
</dbReference>
<proteinExistence type="predicted"/>
<organism evidence="2 3">
    <name type="scientific">Lyophyllum shimeji</name>
    <name type="common">Hon-shimeji</name>
    <name type="synonym">Tricholoma shimeji</name>
    <dbReference type="NCBI Taxonomy" id="47721"/>
    <lineage>
        <taxon>Eukaryota</taxon>
        <taxon>Fungi</taxon>
        <taxon>Dikarya</taxon>
        <taxon>Basidiomycota</taxon>
        <taxon>Agaricomycotina</taxon>
        <taxon>Agaricomycetes</taxon>
        <taxon>Agaricomycetidae</taxon>
        <taxon>Agaricales</taxon>
        <taxon>Tricholomatineae</taxon>
        <taxon>Lyophyllaceae</taxon>
        <taxon>Lyophyllum</taxon>
    </lineage>
</organism>
<evidence type="ECO:0008006" key="4">
    <source>
        <dbReference type="Google" id="ProtNLM"/>
    </source>
</evidence>
<dbReference type="AlphaFoldDB" id="A0A9P3UMJ2"/>
<dbReference type="InterPro" id="IPR036779">
    <property type="entry name" value="LysM_dom_sf"/>
</dbReference>
<feature type="compositionally biased region" description="Basic and acidic residues" evidence="1">
    <location>
        <begin position="285"/>
        <end position="294"/>
    </location>
</feature>
<dbReference type="Proteomes" id="UP001063166">
    <property type="component" value="Unassembled WGS sequence"/>
</dbReference>
<evidence type="ECO:0000313" key="2">
    <source>
        <dbReference type="EMBL" id="GLB40494.1"/>
    </source>
</evidence>
<keyword evidence="3" id="KW-1185">Reference proteome</keyword>
<gene>
    <name evidence="2" type="ORF">LshimejAT787_0803650</name>
</gene>
<sequence length="333" mass="36622">MSSTTLCLACAASLPPLKKNASSPKGVFTTPCCQRPICPTCIEANPRLTKYDPCLACLGGVGVVRSASGSTPRSAPSVARDAEAFVLGDDEDEDDLDEGPALGDAVPPTQGSIPSPETLLEDKMNTTTPPEAEADTRAEKNTDSLPVKYYIARSDTLQGIILRFGLDGHQLCRLNNLPPSTLTTTPHLLHTRRFLLLPPSTRKAAVPIPIDKETPEQAREREASREKERAEKRLQTLTKEVDWRVAKAYVALADDPEEEAEERDEWERKRKEGGGVGVGVGPSNLEERAIRRYLDDEEWEESQRREGGRPTISSSVGPSEKGRRWRWPNLVTT</sequence>
<feature type="compositionally biased region" description="Acidic residues" evidence="1">
    <location>
        <begin position="255"/>
        <end position="264"/>
    </location>
</feature>
<feature type="compositionally biased region" description="Basic and acidic residues" evidence="1">
    <location>
        <begin position="210"/>
        <end position="231"/>
    </location>
</feature>
<name>A0A9P3UMJ2_LYOSH</name>
<protein>
    <recommendedName>
        <fullName evidence="4">LysM domain-containing protein</fullName>
    </recommendedName>
</protein>
<comment type="caution">
    <text evidence="2">The sequence shown here is derived from an EMBL/GenBank/DDBJ whole genome shotgun (WGS) entry which is preliminary data.</text>
</comment>
<feature type="region of interest" description="Disordered" evidence="1">
    <location>
        <begin position="255"/>
        <end position="333"/>
    </location>
</feature>
<feature type="region of interest" description="Disordered" evidence="1">
    <location>
        <begin position="205"/>
        <end position="231"/>
    </location>
</feature>
<evidence type="ECO:0000256" key="1">
    <source>
        <dbReference type="SAM" id="MobiDB-lite"/>
    </source>
</evidence>
<dbReference type="Gene3D" id="3.10.350.10">
    <property type="entry name" value="LysM domain"/>
    <property type="match status" value="1"/>
</dbReference>
<dbReference type="OrthoDB" id="2107166at2759"/>
<reference evidence="2" key="1">
    <citation type="submission" date="2022-07" db="EMBL/GenBank/DDBJ databases">
        <title>The genome of Lyophyllum shimeji provides insight into the initial evolution of ectomycorrhizal fungal genome.</title>
        <authorList>
            <person name="Kobayashi Y."/>
            <person name="Shibata T."/>
            <person name="Hirakawa H."/>
            <person name="Shigenobu S."/>
            <person name="Nishiyama T."/>
            <person name="Yamada A."/>
            <person name="Hasebe M."/>
            <person name="Kawaguchi M."/>
        </authorList>
    </citation>
    <scope>NUCLEOTIDE SEQUENCE</scope>
    <source>
        <strain evidence="2">AT787</strain>
    </source>
</reference>